<dbReference type="GO" id="GO:0042781">
    <property type="term" value="F:3'-tRNA processing endoribonuclease activity"/>
    <property type="evidence" value="ECO:0007669"/>
    <property type="project" value="TreeGrafter"/>
</dbReference>
<protein>
    <submittedName>
        <fullName evidence="2">MBL fold metallo-hydrolase</fullName>
    </submittedName>
</protein>
<feature type="domain" description="Metallo-beta-lactamase" evidence="1">
    <location>
        <begin position="18"/>
        <end position="203"/>
    </location>
</feature>
<proteinExistence type="predicted"/>
<dbReference type="PANTHER" id="PTHR46018">
    <property type="entry name" value="ZINC PHOSPHODIESTERASE ELAC PROTEIN 1"/>
    <property type="match status" value="1"/>
</dbReference>
<dbReference type="InterPro" id="IPR001279">
    <property type="entry name" value="Metallo-B-lactamas"/>
</dbReference>
<dbReference type="EMBL" id="DTLB01000037">
    <property type="protein sequence ID" value="HFW32493.1"/>
    <property type="molecule type" value="Genomic_DNA"/>
</dbReference>
<dbReference type="Pfam" id="PF23023">
    <property type="entry name" value="Anti-Pycsar_Apyc1"/>
    <property type="match status" value="1"/>
</dbReference>
<evidence type="ECO:0000313" key="2">
    <source>
        <dbReference type="EMBL" id="HFW32493.1"/>
    </source>
</evidence>
<organism evidence="2">
    <name type="scientific">Archaeoglobus fulgidus</name>
    <dbReference type="NCBI Taxonomy" id="2234"/>
    <lineage>
        <taxon>Archaea</taxon>
        <taxon>Methanobacteriati</taxon>
        <taxon>Methanobacteriota</taxon>
        <taxon>Archaeoglobi</taxon>
        <taxon>Archaeoglobales</taxon>
        <taxon>Archaeoglobaceae</taxon>
        <taxon>Archaeoglobus</taxon>
    </lineage>
</organism>
<evidence type="ECO:0000259" key="1">
    <source>
        <dbReference type="SMART" id="SM00849"/>
    </source>
</evidence>
<dbReference type="AlphaFoldDB" id="A0A7C3MBR3"/>
<name>A0A7C3MBR3_ARCFL</name>
<dbReference type="Gene3D" id="3.60.15.10">
    <property type="entry name" value="Ribonuclease Z/Hydroxyacylglutathione hydrolase-like"/>
    <property type="match status" value="1"/>
</dbReference>
<dbReference type="SUPFAM" id="SSF56281">
    <property type="entry name" value="Metallo-hydrolase/oxidoreductase"/>
    <property type="match status" value="1"/>
</dbReference>
<comment type="caution">
    <text evidence="2">The sequence shown here is derived from an EMBL/GenBank/DDBJ whole genome shotgun (WGS) entry which is preliminary data.</text>
</comment>
<dbReference type="PANTHER" id="PTHR46018:SF3">
    <property type="entry name" value="ARYLSULFATASE"/>
    <property type="match status" value="1"/>
</dbReference>
<gene>
    <name evidence="2" type="ORF">ENW66_06025</name>
</gene>
<dbReference type="SMART" id="SM00849">
    <property type="entry name" value="Lactamase_B"/>
    <property type="match status" value="1"/>
</dbReference>
<sequence length="234" mass="26652">MRLVFLGTGVAVPYGNKAQSSILIDTGSSLILFDCGIGSYHRLEKLGVSVNDVDAVCITHHHLDHNGDLLNILKARWLLGGDELRIYGPEGTESFLNSLLEAYPYLRGKLRFTVDEREKFEEDVKIRAFPTIHSIESRGYLIEDAVAISGDTRAFRDFISLECDVMVHELSLPFNHQADYHTTPENLKEMLKYCKADRIYLTHLYPMAYSVKDRILEYLEFDAVVAEDMMSTRL</sequence>
<keyword evidence="2" id="KW-0378">Hydrolase</keyword>
<dbReference type="InterPro" id="IPR036866">
    <property type="entry name" value="RibonucZ/Hydroxyglut_hydro"/>
</dbReference>
<accession>A0A7C3MBR3</accession>
<reference evidence="2" key="1">
    <citation type="journal article" date="2020" name="mSystems">
        <title>Genome- and Community-Level Interaction Insights into Carbon Utilization and Element Cycling Functions of Hydrothermarchaeota in Hydrothermal Sediment.</title>
        <authorList>
            <person name="Zhou Z."/>
            <person name="Liu Y."/>
            <person name="Xu W."/>
            <person name="Pan J."/>
            <person name="Luo Z.H."/>
            <person name="Li M."/>
        </authorList>
    </citation>
    <scope>NUCLEOTIDE SEQUENCE [LARGE SCALE GENOMIC DNA]</scope>
    <source>
        <strain evidence="2">SpSt-87</strain>
    </source>
</reference>